<dbReference type="KEGG" id="kan:IMCC3317_45350"/>
<name>A0A7L4ZV26_9FLAO</name>
<dbReference type="Pfam" id="PF13239">
    <property type="entry name" value="2TM"/>
    <property type="match status" value="1"/>
</dbReference>
<dbReference type="EMBL" id="CP019288">
    <property type="protein sequence ID" value="QHI39134.1"/>
    <property type="molecule type" value="Genomic_DNA"/>
</dbReference>
<keyword evidence="4" id="KW-1185">Reference proteome</keyword>
<dbReference type="InterPro" id="IPR025698">
    <property type="entry name" value="2TM_dom"/>
</dbReference>
<proteinExistence type="predicted"/>
<feature type="transmembrane region" description="Helical" evidence="1">
    <location>
        <begin position="33"/>
        <end position="54"/>
    </location>
</feature>
<dbReference type="AlphaFoldDB" id="A0A7L4ZV26"/>
<evidence type="ECO:0000313" key="4">
    <source>
        <dbReference type="Proteomes" id="UP000464657"/>
    </source>
</evidence>
<dbReference type="RefSeq" id="WP_228054877.1">
    <property type="nucleotide sequence ID" value="NZ_CP019288.1"/>
</dbReference>
<keyword evidence="1" id="KW-1133">Transmembrane helix</keyword>
<dbReference type="Proteomes" id="UP000464657">
    <property type="component" value="Chromosome"/>
</dbReference>
<keyword evidence="1" id="KW-0812">Transmembrane</keyword>
<feature type="transmembrane region" description="Helical" evidence="1">
    <location>
        <begin position="74"/>
        <end position="97"/>
    </location>
</feature>
<reference evidence="3 4" key="1">
    <citation type="journal article" date="2013" name="Int. J. Syst. Evol. Microbiol.">
        <title>Kordia antarctica sp. nov., isolated from Antarctic seawater.</title>
        <authorList>
            <person name="Baek K."/>
            <person name="Choi A."/>
            <person name="Kang I."/>
            <person name="Lee K."/>
            <person name="Cho J.C."/>
        </authorList>
    </citation>
    <scope>NUCLEOTIDE SEQUENCE [LARGE SCALE GENOMIC DNA]</scope>
    <source>
        <strain evidence="3 4">IMCC3317</strain>
    </source>
</reference>
<accession>A0A7L4ZV26</accession>
<evidence type="ECO:0000259" key="2">
    <source>
        <dbReference type="Pfam" id="PF13239"/>
    </source>
</evidence>
<evidence type="ECO:0000256" key="1">
    <source>
        <dbReference type="SAM" id="Phobius"/>
    </source>
</evidence>
<feature type="domain" description="2TM" evidence="2">
    <location>
        <begin position="23"/>
        <end position="111"/>
    </location>
</feature>
<gene>
    <name evidence="3" type="ORF">IMCC3317_45350</name>
</gene>
<sequence length="118" mass="14063">MELMEDARRNTDNIQIENEAYVRAKKKMESLRGFYTHLAVYILINSIFTIRTIYERVQDGFTIGNALSDGEIYTLWIIWGLGLTIHAVNVFTFISIFGQKWEERKMKEYMNKDTRNWK</sequence>
<protein>
    <recommendedName>
        <fullName evidence="2">2TM domain-containing protein</fullName>
    </recommendedName>
</protein>
<evidence type="ECO:0000313" key="3">
    <source>
        <dbReference type="EMBL" id="QHI39134.1"/>
    </source>
</evidence>
<organism evidence="3 4">
    <name type="scientific">Kordia antarctica</name>
    <dbReference type="NCBI Taxonomy" id="1218801"/>
    <lineage>
        <taxon>Bacteria</taxon>
        <taxon>Pseudomonadati</taxon>
        <taxon>Bacteroidota</taxon>
        <taxon>Flavobacteriia</taxon>
        <taxon>Flavobacteriales</taxon>
        <taxon>Flavobacteriaceae</taxon>
        <taxon>Kordia</taxon>
    </lineage>
</organism>
<keyword evidence="1" id="KW-0472">Membrane</keyword>